<proteinExistence type="predicted"/>
<dbReference type="Pfam" id="PF17517">
    <property type="entry name" value="IgGFc_binding"/>
    <property type="match status" value="1"/>
</dbReference>
<keyword evidence="3" id="KW-1185">Reference proteome</keyword>
<dbReference type="InterPro" id="IPR035234">
    <property type="entry name" value="IgGFc-bd_N"/>
</dbReference>
<sequence length="594" mass="62806">MFGSIVVLTLGTIAFAACNSRDGFEEDKAPGLGGDAGTLNQCTSFRCSPDLKSVLATCDGGEEVVQTCPAEQGCGDGKCVDACESAKLSKGSIGCSFWTLPPDSVMEGRGACYAAMVANTWDRPVNLSAEYGNAALDISKSIYTAEKSGQNTTYTLLSGPLPPGQVALVFLSQAESSTELRFAKCPDGVVPAIKADPIRHGTTSRSSAFHLVADAPVAAYSIFPYGGADSMYPTATLLLPVSSWDTRYIAVSTSNLTRQGTPGTEPRTLQIVANEDATTVTIKPTVSILQGEDVAPARFGESGSWTLARGQVLQISQADNTSGSPILADKPVGVFGGSSCAFLPGETMFCDLTQQQLAPFSQWGTQYALVPYETRIVGLHGETPAEQVAWGFVGAASGTVLTYEPSRPRGAPETLEAGQAVSFFTDQIVTVKSQDDKHPFHAAVYMTGSQFNGGLEGLGRTLGDPDFVNVVPTDQFLDRYVFFTDYTYPETSLTVVRRKTTSGFLPVELDCAGEISGFQPLGTSGEFEYAWVRLTSGFSPRTFAKGTCGYGRHEAKSQGTFSLTVWGTARDASYGYAGGMGSRPVNSAPLPTVK</sequence>
<gene>
    <name evidence="2" type="ORF">AKJ09_04078</name>
</gene>
<reference evidence="2 3" key="1">
    <citation type="submission" date="2015-08" db="EMBL/GenBank/DDBJ databases">
        <authorList>
            <person name="Babu N.S."/>
            <person name="Beckwith C.J."/>
            <person name="Beseler K.G."/>
            <person name="Brison A."/>
            <person name="Carone J.V."/>
            <person name="Caskin T.P."/>
            <person name="Diamond M."/>
            <person name="Durham M.E."/>
            <person name="Foxe J.M."/>
            <person name="Go M."/>
            <person name="Henderson B.A."/>
            <person name="Jones I.B."/>
            <person name="McGettigan J.A."/>
            <person name="Micheletti S.J."/>
            <person name="Nasrallah M.E."/>
            <person name="Ortiz D."/>
            <person name="Piller C.R."/>
            <person name="Privatt S.R."/>
            <person name="Schneider S.L."/>
            <person name="Sharp S."/>
            <person name="Smith T.C."/>
            <person name="Stanton J.D."/>
            <person name="Ullery H.E."/>
            <person name="Wilson R.J."/>
            <person name="Serrano M.G."/>
            <person name="Buck G."/>
            <person name="Lee V."/>
            <person name="Wang Y."/>
            <person name="Carvalho R."/>
            <person name="Voegtly L."/>
            <person name="Shi R."/>
            <person name="Duckworth R."/>
            <person name="Johnson A."/>
            <person name="Loviza R."/>
            <person name="Walstead R."/>
            <person name="Shah Z."/>
            <person name="Kiflezghi M."/>
            <person name="Wade K."/>
            <person name="Ball S.L."/>
            <person name="Bradley K.W."/>
            <person name="Asai D.J."/>
            <person name="Bowman C.A."/>
            <person name="Russell D.A."/>
            <person name="Pope W.H."/>
            <person name="Jacobs-Sera D."/>
            <person name="Hendrix R.W."/>
            <person name="Hatfull G.F."/>
        </authorList>
    </citation>
    <scope>NUCLEOTIDE SEQUENCE [LARGE SCALE GENOMIC DNA]</scope>
    <source>
        <strain evidence="2 3">DSM 27648</strain>
    </source>
</reference>
<dbReference type="KEGG" id="llu:AKJ09_04078"/>
<feature type="domain" description="IgGFc-binding protein N-terminal" evidence="1">
    <location>
        <begin position="234"/>
        <end position="567"/>
    </location>
</feature>
<accession>A0A0K1PW95</accession>
<organism evidence="2 3">
    <name type="scientific">Labilithrix luteola</name>
    <dbReference type="NCBI Taxonomy" id="1391654"/>
    <lineage>
        <taxon>Bacteria</taxon>
        <taxon>Pseudomonadati</taxon>
        <taxon>Myxococcota</taxon>
        <taxon>Polyangia</taxon>
        <taxon>Polyangiales</taxon>
        <taxon>Labilitrichaceae</taxon>
        <taxon>Labilithrix</taxon>
    </lineage>
</organism>
<dbReference type="PANTHER" id="PTHR46534">
    <property type="entry name" value="IGGFC_BINDING DOMAIN-CONTAINING PROTEIN"/>
    <property type="match status" value="1"/>
</dbReference>
<protein>
    <recommendedName>
        <fullName evidence="1">IgGFc-binding protein N-terminal domain-containing protein</fullName>
    </recommendedName>
</protein>
<evidence type="ECO:0000313" key="2">
    <source>
        <dbReference type="EMBL" id="AKU97414.1"/>
    </source>
</evidence>
<dbReference type="EMBL" id="CP012333">
    <property type="protein sequence ID" value="AKU97414.1"/>
    <property type="molecule type" value="Genomic_DNA"/>
</dbReference>
<dbReference type="AlphaFoldDB" id="A0A0K1PW95"/>
<dbReference type="Proteomes" id="UP000064967">
    <property type="component" value="Chromosome"/>
</dbReference>
<dbReference type="PANTHER" id="PTHR46534:SF1">
    <property type="entry name" value="IGGFC-BINDING PROTEIN N-TERMINAL DOMAIN-CONTAINING PROTEIN"/>
    <property type="match status" value="1"/>
</dbReference>
<dbReference type="STRING" id="1391654.AKJ09_04078"/>
<name>A0A0K1PW95_9BACT</name>
<evidence type="ECO:0000259" key="1">
    <source>
        <dbReference type="Pfam" id="PF17517"/>
    </source>
</evidence>
<evidence type="ECO:0000313" key="3">
    <source>
        <dbReference type="Proteomes" id="UP000064967"/>
    </source>
</evidence>